<gene>
    <name evidence="1" type="ORF">DW027_11650</name>
</gene>
<accession>A0A415KN54</accession>
<reference evidence="1 2" key="1">
    <citation type="submission" date="2018-08" db="EMBL/GenBank/DDBJ databases">
        <title>A genome reference for cultivated species of the human gut microbiota.</title>
        <authorList>
            <person name="Zou Y."/>
            <person name="Xue W."/>
            <person name="Luo G."/>
        </authorList>
    </citation>
    <scope>NUCLEOTIDE SEQUENCE [LARGE SCALE GENOMIC DNA]</scope>
    <source>
        <strain evidence="1 2">AF38-2</strain>
    </source>
</reference>
<proteinExistence type="predicted"/>
<dbReference type="RefSeq" id="WP_118218794.1">
    <property type="nucleotide sequence ID" value="NZ_JAIWXB010000043.1"/>
</dbReference>
<protein>
    <recommendedName>
        <fullName evidence="3">Nucleoside 2-deoxyribosyltransferase</fullName>
    </recommendedName>
</protein>
<evidence type="ECO:0000313" key="2">
    <source>
        <dbReference type="Proteomes" id="UP000284495"/>
    </source>
</evidence>
<evidence type="ECO:0000313" key="1">
    <source>
        <dbReference type="EMBL" id="RHL37566.1"/>
    </source>
</evidence>
<dbReference type="AlphaFoldDB" id="A0A415KN54"/>
<dbReference type="Gene3D" id="3.40.50.450">
    <property type="match status" value="1"/>
</dbReference>
<comment type="caution">
    <text evidence="1">The sequence shown here is derived from an EMBL/GenBank/DDBJ whole genome shotgun (WGS) entry which is preliminary data.</text>
</comment>
<dbReference type="SUPFAM" id="SSF52309">
    <property type="entry name" value="N-(deoxy)ribosyltransferase-like"/>
    <property type="match status" value="1"/>
</dbReference>
<name>A0A415KN54_9BACE</name>
<evidence type="ECO:0008006" key="3">
    <source>
        <dbReference type="Google" id="ProtNLM"/>
    </source>
</evidence>
<dbReference type="EMBL" id="QROO01000013">
    <property type="protein sequence ID" value="RHL37566.1"/>
    <property type="molecule type" value="Genomic_DNA"/>
</dbReference>
<organism evidence="1 2">
    <name type="scientific">Bacteroides xylanisolvens</name>
    <dbReference type="NCBI Taxonomy" id="371601"/>
    <lineage>
        <taxon>Bacteria</taxon>
        <taxon>Pseudomonadati</taxon>
        <taxon>Bacteroidota</taxon>
        <taxon>Bacteroidia</taxon>
        <taxon>Bacteroidales</taxon>
        <taxon>Bacteroidaceae</taxon>
        <taxon>Bacteroides</taxon>
    </lineage>
</organism>
<dbReference type="Proteomes" id="UP000284495">
    <property type="component" value="Unassembled WGS sequence"/>
</dbReference>
<sequence length="262" mass="30097">MNNECFVIQPISDLKFTKRFDDIYKPAIESVGLLAYRVDLDPMVKIPIEDIESKIKNAKICFADISVDNPNVWYELGYAFALGKDVVMVCDESRKDFPFDVRHKNIIKYKTESASDFSVLKDKIIEKIKAYIQSQKRTEKILESPMKETEGLQPYELTLLAFIIGEQYTDESVANVYDLRNRMTKAGFNDTAFSIGMRLLKSKDFIATRMDSDYNGNEYPVCMLSDDGINFILKNTHLFDLQQPKEKEVIVTALSNSDDLPF</sequence>